<dbReference type="GO" id="GO:0005741">
    <property type="term" value="C:mitochondrial outer membrane"/>
    <property type="evidence" value="ECO:0007669"/>
    <property type="project" value="TreeGrafter"/>
</dbReference>
<evidence type="ECO:0000256" key="5">
    <source>
        <dbReference type="ARBA" id="ARBA00023098"/>
    </source>
</evidence>
<accession>A0A319CSY7</accession>
<keyword evidence="8" id="KW-1185">Reference proteome</keyword>
<gene>
    <name evidence="7" type="ORF">BO71DRAFT_445354</name>
</gene>
<organism evidence="7 8">
    <name type="scientific">Aspergillus ellipticus CBS 707.79</name>
    <dbReference type="NCBI Taxonomy" id="1448320"/>
    <lineage>
        <taxon>Eukaryota</taxon>
        <taxon>Fungi</taxon>
        <taxon>Dikarya</taxon>
        <taxon>Ascomycota</taxon>
        <taxon>Pezizomycotina</taxon>
        <taxon>Eurotiomycetes</taxon>
        <taxon>Eurotiomycetidae</taxon>
        <taxon>Eurotiales</taxon>
        <taxon>Aspergillaceae</taxon>
        <taxon>Aspergillus</taxon>
        <taxon>Aspergillus subgen. Circumdati</taxon>
    </lineage>
</organism>
<evidence type="ECO:0000256" key="3">
    <source>
        <dbReference type="ARBA" id="ARBA00022955"/>
    </source>
</evidence>
<proteinExistence type="inferred from homology"/>
<keyword evidence="2" id="KW-0521">NADP</keyword>
<dbReference type="VEuPathDB" id="FungiDB:BO71DRAFT_445354"/>
<dbReference type="InterPro" id="IPR051593">
    <property type="entry name" value="Ergosterol_Biosynth_ERG27"/>
</dbReference>
<keyword evidence="5" id="KW-0443">Lipid metabolism</keyword>
<dbReference type="EMBL" id="KZ826108">
    <property type="protein sequence ID" value="PYH88284.1"/>
    <property type="molecule type" value="Genomic_DNA"/>
</dbReference>
<keyword evidence="4" id="KW-0560">Oxidoreductase</keyword>
<dbReference type="Proteomes" id="UP000247810">
    <property type="component" value="Unassembled WGS sequence"/>
</dbReference>
<dbReference type="GO" id="GO:0000253">
    <property type="term" value="F:3-beta-hydroxysteroid 3-dehydrogenase (NADP+) activity"/>
    <property type="evidence" value="ECO:0007669"/>
    <property type="project" value="TreeGrafter"/>
</dbReference>
<sequence>MANSTQDDLDDQVYTLVTGANTGLGFSICCRLMDEFLQTAPPTRTLTIIFTTRSSKKATDTLRRLQSHLTSTSTSSTSSHRITLHPETLDLTNLLSTRTLARRLSTTIPKLDSIILNAGIGGWTGIDWPAAIWNVLTDLVHTVSWFSHKLAPAGMLAPAQTTSENEPRLGSIFCANVFGHYMLAHNLMPLLRNTSPASPGRIIWVSSLEATIEFLDVRTDLQGLRSRTAYESSKTLTDVLALTADLEGPRKWVRGFCDAERVDGDVDGPMPNTYLTHPGICGTGILPLAWPLFYLMLAAFWMARWLGSPWHTMWTYAGACAPAWLAGSAQEALDAAEEPYRRSGGGRVKWGSSTDRLGRDGPASTEILGWGYGGVVGGAVVEADRVRRRKRGMKDLTAEERVEFEELGRESWKQMEELRVLWEGILDREEAKVGVKA</sequence>
<evidence type="ECO:0000256" key="6">
    <source>
        <dbReference type="ARBA" id="ARBA00023593"/>
    </source>
</evidence>
<reference evidence="7 8" key="1">
    <citation type="submission" date="2018-02" db="EMBL/GenBank/DDBJ databases">
        <title>The genomes of Aspergillus section Nigri reveals drivers in fungal speciation.</title>
        <authorList>
            <consortium name="DOE Joint Genome Institute"/>
            <person name="Vesth T.C."/>
            <person name="Nybo J."/>
            <person name="Theobald S."/>
            <person name="Brandl J."/>
            <person name="Frisvad J.C."/>
            <person name="Nielsen K.F."/>
            <person name="Lyhne E.K."/>
            <person name="Kogle M.E."/>
            <person name="Kuo A."/>
            <person name="Riley R."/>
            <person name="Clum A."/>
            <person name="Nolan M."/>
            <person name="Lipzen A."/>
            <person name="Salamov A."/>
            <person name="Henrissat B."/>
            <person name="Wiebenga A."/>
            <person name="De vries R.P."/>
            <person name="Grigoriev I.V."/>
            <person name="Mortensen U.H."/>
            <person name="Andersen M.R."/>
            <person name="Baker S.E."/>
        </authorList>
    </citation>
    <scope>NUCLEOTIDE SEQUENCE [LARGE SCALE GENOMIC DNA]</scope>
    <source>
        <strain evidence="7 8">CBS 707.79</strain>
    </source>
</reference>
<dbReference type="SUPFAM" id="SSF51735">
    <property type="entry name" value="NAD(P)-binding Rossmann-fold domains"/>
    <property type="match status" value="1"/>
</dbReference>
<protein>
    <submittedName>
        <fullName evidence="7">3-ketosteroid reductase</fullName>
    </submittedName>
</protein>
<dbReference type="Gene3D" id="3.40.50.720">
    <property type="entry name" value="NAD(P)-binding Rossmann-like Domain"/>
    <property type="match status" value="1"/>
</dbReference>
<dbReference type="AlphaFoldDB" id="A0A319CSY7"/>
<dbReference type="GO" id="GO:0005789">
    <property type="term" value="C:endoplasmic reticulum membrane"/>
    <property type="evidence" value="ECO:0007669"/>
    <property type="project" value="TreeGrafter"/>
</dbReference>
<dbReference type="OrthoDB" id="9989144at2759"/>
<dbReference type="GO" id="GO:0006696">
    <property type="term" value="P:ergosterol biosynthetic process"/>
    <property type="evidence" value="ECO:0007669"/>
    <property type="project" value="TreeGrafter"/>
</dbReference>
<dbReference type="STRING" id="1448320.A0A319CSY7"/>
<dbReference type="PANTHER" id="PTHR43647">
    <property type="entry name" value="DEHYDROGENASE"/>
    <property type="match status" value="1"/>
</dbReference>
<name>A0A319CSY7_9EURO</name>
<comment type="similarity">
    <text evidence="6">Belongs to the short-chain dehydrogenases/reductases (SDR) family. ERG27 subfamily.</text>
</comment>
<evidence type="ECO:0000256" key="2">
    <source>
        <dbReference type="ARBA" id="ARBA00022857"/>
    </source>
</evidence>
<dbReference type="InterPro" id="IPR036291">
    <property type="entry name" value="NAD(P)-bd_dom_sf"/>
</dbReference>
<dbReference type="PANTHER" id="PTHR43647:SF1">
    <property type="entry name" value="3-KETO-STEROID REDUCTASE ERG27"/>
    <property type="match status" value="1"/>
</dbReference>
<keyword evidence="3" id="KW-0752">Steroid biosynthesis</keyword>
<evidence type="ECO:0000256" key="4">
    <source>
        <dbReference type="ARBA" id="ARBA00023002"/>
    </source>
</evidence>
<evidence type="ECO:0000256" key="1">
    <source>
        <dbReference type="ARBA" id="ARBA00022516"/>
    </source>
</evidence>
<evidence type="ECO:0000313" key="7">
    <source>
        <dbReference type="EMBL" id="PYH88284.1"/>
    </source>
</evidence>
<evidence type="ECO:0000313" key="8">
    <source>
        <dbReference type="Proteomes" id="UP000247810"/>
    </source>
</evidence>
<dbReference type="GO" id="GO:0005811">
    <property type="term" value="C:lipid droplet"/>
    <property type="evidence" value="ECO:0007669"/>
    <property type="project" value="TreeGrafter"/>
</dbReference>
<keyword evidence="1" id="KW-0444">Lipid biosynthesis</keyword>